<comment type="caution">
    <text evidence="3">The sequence shown here is derived from an EMBL/GenBank/DDBJ whole genome shotgun (WGS) entry which is preliminary data.</text>
</comment>
<dbReference type="GO" id="GO:0016491">
    <property type="term" value="F:oxidoreductase activity"/>
    <property type="evidence" value="ECO:0007669"/>
    <property type="project" value="InterPro"/>
</dbReference>
<proteinExistence type="predicted"/>
<reference evidence="3" key="2">
    <citation type="journal article" date="2023" name="IMA Fungus">
        <title>Comparative genomic study of the Penicillium genus elucidates a diverse pangenome and 15 lateral gene transfer events.</title>
        <authorList>
            <person name="Petersen C."/>
            <person name="Sorensen T."/>
            <person name="Nielsen M.R."/>
            <person name="Sondergaard T.E."/>
            <person name="Sorensen J.L."/>
            <person name="Fitzpatrick D.A."/>
            <person name="Frisvad J.C."/>
            <person name="Nielsen K.L."/>
        </authorList>
    </citation>
    <scope>NUCLEOTIDE SEQUENCE</scope>
    <source>
        <strain evidence="3">IBT 30761</strain>
    </source>
</reference>
<evidence type="ECO:0000313" key="4">
    <source>
        <dbReference type="Proteomes" id="UP001149074"/>
    </source>
</evidence>
<protein>
    <submittedName>
        <fullName evidence="3">FMN-dependent dehydrogenase family protein</fullName>
    </submittedName>
</protein>
<dbReference type="Gene3D" id="3.20.20.70">
    <property type="entry name" value="Aldolase class I"/>
    <property type="match status" value="2"/>
</dbReference>
<comment type="cofactor">
    <cofactor evidence="1">
        <name>FMN</name>
        <dbReference type="ChEBI" id="CHEBI:58210"/>
    </cofactor>
</comment>
<evidence type="ECO:0000256" key="1">
    <source>
        <dbReference type="ARBA" id="ARBA00001917"/>
    </source>
</evidence>
<dbReference type="RefSeq" id="XP_056476203.1">
    <property type="nucleotide sequence ID" value="XM_056615846.1"/>
</dbReference>
<dbReference type="EMBL" id="JAPQKI010000004">
    <property type="protein sequence ID" value="KAJ5102823.1"/>
    <property type="molecule type" value="Genomic_DNA"/>
</dbReference>
<dbReference type="Proteomes" id="UP001149074">
    <property type="component" value="Unassembled WGS sequence"/>
</dbReference>
<dbReference type="GeneID" id="81354825"/>
<keyword evidence="4" id="KW-1185">Reference proteome</keyword>
<accession>A0A9W9KEK3</accession>
<evidence type="ECO:0000259" key="2">
    <source>
        <dbReference type="Pfam" id="PF01070"/>
    </source>
</evidence>
<sequence length="177" mass="19852">MHQKTLLFATNTRQYAMKIKMALDLNMNVRAEKAGDKAVMITVDAPMLGRRLNEYRNSFGIPEGMGYPNIVPGTDMANLVYPGKAWNEERLRFRGFEVSRSLYTAEDVSGAIQHGVDGGIRRGTDIKALSLGADYCFAARNPIWGLAYDGQKGVELPIRLLEEDFKSWLCLYQDAKP</sequence>
<dbReference type="OrthoDB" id="25826at2759"/>
<evidence type="ECO:0000313" key="3">
    <source>
        <dbReference type="EMBL" id="KAJ5102823.1"/>
    </source>
</evidence>
<dbReference type="Pfam" id="PF01070">
    <property type="entry name" value="FMN_dh"/>
    <property type="match status" value="2"/>
</dbReference>
<dbReference type="InterPro" id="IPR000262">
    <property type="entry name" value="FMN-dep_DH"/>
</dbReference>
<organism evidence="3 4">
    <name type="scientific">Penicillium argentinense</name>
    <dbReference type="NCBI Taxonomy" id="1131581"/>
    <lineage>
        <taxon>Eukaryota</taxon>
        <taxon>Fungi</taxon>
        <taxon>Dikarya</taxon>
        <taxon>Ascomycota</taxon>
        <taxon>Pezizomycotina</taxon>
        <taxon>Eurotiomycetes</taxon>
        <taxon>Eurotiomycetidae</taxon>
        <taxon>Eurotiales</taxon>
        <taxon>Aspergillaceae</taxon>
        <taxon>Penicillium</taxon>
    </lineage>
</organism>
<name>A0A9W9KEK3_9EURO</name>
<dbReference type="AlphaFoldDB" id="A0A9W9KEK3"/>
<gene>
    <name evidence="3" type="ORF">N7532_003352</name>
</gene>
<dbReference type="PANTHER" id="PTHR10578">
    <property type="entry name" value="S -2-HYDROXY-ACID OXIDASE-RELATED"/>
    <property type="match status" value="1"/>
</dbReference>
<dbReference type="SUPFAM" id="SSF51395">
    <property type="entry name" value="FMN-linked oxidoreductases"/>
    <property type="match status" value="1"/>
</dbReference>
<dbReference type="PANTHER" id="PTHR10578:SF149">
    <property type="entry name" value="2-HYDROXYACID OXIDASE 2"/>
    <property type="match status" value="1"/>
</dbReference>
<feature type="domain" description="FMN-dependent dehydrogenase" evidence="2">
    <location>
        <begin position="24"/>
        <end position="71"/>
    </location>
</feature>
<dbReference type="InterPro" id="IPR013785">
    <property type="entry name" value="Aldolase_TIM"/>
</dbReference>
<feature type="domain" description="FMN-dependent dehydrogenase" evidence="2">
    <location>
        <begin position="105"/>
        <end position="169"/>
    </location>
</feature>
<reference evidence="3" key="1">
    <citation type="submission" date="2022-11" db="EMBL/GenBank/DDBJ databases">
        <authorList>
            <person name="Petersen C."/>
        </authorList>
    </citation>
    <scope>NUCLEOTIDE SEQUENCE</scope>
    <source>
        <strain evidence="3">IBT 30761</strain>
    </source>
</reference>